<keyword evidence="4" id="KW-0418">Kinase</keyword>
<organism evidence="13 14">
    <name type="scientific">Marinobacter salexigens</name>
    <dbReference type="NCBI Taxonomy" id="1925763"/>
    <lineage>
        <taxon>Bacteria</taxon>
        <taxon>Pseudomonadati</taxon>
        <taxon>Pseudomonadota</taxon>
        <taxon>Gammaproteobacteria</taxon>
        <taxon>Pseudomonadales</taxon>
        <taxon>Marinobacteraceae</taxon>
        <taxon>Marinobacter</taxon>
    </lineage>
</organism>
<dbReference type="PROSITE" id="PS50110">
    <property type="entry name" value="RESPONSE_REGULATORY"/>
    <property type="match status" value="1"/>
</dbReference>
<evidence type="ECO:0000259" key="10">
    <source>
        <dbReference type="PROSITE" id="PS50110"/>
    </source>
</evidence>
<evidence type="ECO:0000313" key="14">
    <source>
        <dbReference type="Proteomes" id="UP000753376"/>
    </source>
</evidence>
<dbReference type="Pfam" id="PF12729">
    <property type="entry name" value="4HB_MCP_1"/>
    <property type="match status" value="1"/>
</dbReference>
<accession>A0ABS6A8Z1</accession>
<dbReference type="EC" id="2.7.13.3" evidence="2"/>
<keyword evidence="4" id="KW-0808">Transferase</keyword>
<dbReference type="InterPro" id="IPR001789">
    <property type="entry name" value="Sig_transdc_resp-reg_receiver"/>
</dbReference>
<dbReference type="InterPro" id="IPR008207">
    <property type="entry name" value="Sig_transdc_His_kin_Hpt_dom"/>
</dbReference>
<dbReference type="Pfam" id="PF00672">
    <property type="entry name" value="HAMP"/>
    <property type="match status" value="1"/>
</dbReference>
<evidence type="ECO:0000256" key="6">
    <source>
        <dbReference type="PROSITE-ProRule" id="PRU00169"/>
    </source>
</evidence>
<keyword evidence="14" id="KW-1185">Reference proteome</keyword>
<dbReference type="PROSITE" id="PS50894">
    <property type="entry name" value="HPT"/>
    <property type="match status" value="1"/>
</dbReference>
<dbReference type="SMART" id="SM00448">
    <property type="entry name" value="REC"/>
    <property type="match status" value="1"/>
</dbReference>
<dbReference type="Pfam" id="PF00512">
    <property type="entry name" value="HisKA"/>
    <property type="match status" value="1"/>
</dbReference>
<feature type="domain" description="HPt" evidence="12">
    <location>
        <begin position="680"/>
        <end position="776"/>
    </location>
</feature>
<sequence>MHLFSNLKLTSKIVMLVLLLGALAVSITFYSMTNLYDVNHNYRALLNRDAQASLLINKALLDLSDSSKLVLSVLTEQEVAKMRATQEKLKNLQIQLDDKITRIAPLLDEGNSKLDAIQQQKEIVFALADAIINSAARWRGDKALNIIHEEFDPQLNAMRQDMDDLKEATITRFQRASQTLDMTTRNTLFNTTLLFSLALVTVIGLSAYLSFTQISRPIKQLTNAMRRLSTRDYQQNIQHTQRHDEVGEMAKALQVFRDTMLRADRLEVEAADNARARELAEQVAQAKANFLATMSHEIRTPMNAILGLAQLSLRHPLEPRQKDRVEKIMRAGEHLLGIINDILDYSKIDSGHVSVETISFSPEELLTDVEEMLEETTESKGLSLALDVKDCPALLVGDPMRISQILLNYTNNAIKFSDHGQIVIRLKLEQETDNTLYLYGEVEDQGIGLDDRQIQQLFQPFHQADNSISRRFGGTGLGLAISRNLAELMGGSTGVCSTLGQGSTFWFRVRVYLPEADETTPATAPLSQKLEPTHNLQGLRLLLVDDNELNRLVASELLMDAGILVDNASDGQKALDMLEASADNTYDVILMDMMMPELDGLSATRQLRRNPRFRKIPIIAMTANVTERDVASCLEAGMNAHVAKPIDDKALLRILAKYCKKSQSRALDPRPLEHLKRLIAPEKFNTMIDMLLEDCQQRGQVFQSLTAQTEPQQLLQHAHDLIGTAGHVGLNNLKNLGEALKRATRDGDAQAIQQLVQDIYHATLDATQELQQHFQR</sequence>
<feature type="transmembrane region" description="Helical" evidence="8">
    <location>
        <begin position="188"/>
        <end position="211"/>
    </location>
</feature>
<dbReference type="CDD" id="cd00082">
    <property type="entry name" value="HisKA"/>
    <property type="match status" value="1"/>
</dbReference>
<feature type="domain" description="Histidine kinase" evidence="9">
    <location>
        <begin position="293"/>
        <end position="513"/>
    </location>
</feature>
<evidence type="ECO:0000256" key="1">
    <source>
        <dbReference type="ARBA" id="ARBA00000085"/>
    </source>
</evidence>
<evidence type="ECO:0000313" key="13">
    <source>
        <dbReference type="EMBL" id="MBU2874653.1"/>
    </source>
</evidence>
<dbReference type="SMART" id="SM00304">
    <property type="entry name" value="HAMP"/>
    <property type="match status" value="1"/>
</dbReference>
<dbReference type="Pfam" id="PF01627">
    <property type="entry name" value="Hpt"/>
    <property type="match status" value="1"/>
</dbReference>
<dbReference type="InterPro" id="IPR005467">
    <property type="entry name" value="His_kinase_dom"/>
</dbReference>
<dbReference type="CDD" id="cd06225">
    <property type="entry name" value="HAMP"/>
    <property type="match status" value="1"/>
</dbReference>
<evidence type="ECO:0000256" key="3">
    <source>
        <dbReference type="ARBA" id="ARBA00022553"/>
    </source>
</evidence>
<evidence type="ECO:0000259" key="12">
    <source>
        <dbReference type="PROSITE" id="PS50894"/>
    </source>
</evidence>
<keyword evidence="8" id="KW-0472">Membrane</keyword>
<dbReference type="InterPro" id="IPR003660">
    <property type="entry name" value="HAMP_dom"/>
</dbReference>
<keyword evidence="8" id="KW-0812">Transmembrane</keyword>
<evidence type="ECO:0000256" key="8">
    <source>
        <dbReference type="SAM" id="Phobius"/>
    </source>
</evidence>
<dbReference type="RefSeq" id="WP_216008476.1">
    <property type="nucleotide sequence ID" value="NZ_JAHKPV010000019.1"/>
</dbReference>
<dbReference type="InterPro" id="IPR003661">
    <property type="entry name" value="HisK_dim/P_dom"/>
</dbReference>
<dbReference type="PROSITE" id="PS50109">
    <property type="entry name" value="HIS_KIN"/>
    <property type="match status" value="1"/>
</dbReference>
<feature type="domain" description="HAMP" evidence="11">
    <location>
        <begin position="212"/>
        <end position="265"/>
    </location>
</feature>
<feature type="domain" description="Response regulatory" evidence="10">
    <location>
        <begin position="540"/>
        <end position="659"/>
    </location>
</feature>
<name>A0ABS6A8Z1_9GAMM</name>
<dbReference type="Pfam" id="PF00072">
    <property type="entry name" value="Response_reg"/>
    <property type="match status" value="1"/>
</dbReference>
<evidence type="ECO:0000256" key="7">
    <source>
        <dbReference type="SAM" id="Coils"/>
    </source>
</evidence>
<dbReference type="EMBL" id="JAHKPV010000019">
    <property type="protein sequence ID" value="MBU2874653.1"/>
    <property type="molecule type" value="Genomic_DNA"/>
</dbReference>
<evidence type="ECO:0000259" key="11">
    <source>
        <dbReference type="PROSITE" id="PS50885"/>
    </source>
</evidence>
<comment type="catalytic activity">
    <reaction evidence="1">
        <text>ATP + protein L-histidine = ADP + protein N-phospho-L-histidine.</text>
        <dbReference type="EC" id="2.7.13.3"/>
    </reaction>
</comment>
<feature type="modified residue" description="4-aspartylphosphate" evidence="6">
    <location>
        <position position="592"/>
    </location>
</feature>
<dbReference type="PANTHER" id="PTHR45339:SF5">
    <property type="entry name" value="HISTIDINE KINASE"/>
    <property type="match status" value="1"/>
</dbReference>
<dbReference type="Proteomes" id="UP000753376">
    <property type="component" value="Unassembled WGS sequence"/>
</dbReference>
<keyword evidence="7" id="KW-0175">Coiled coil</keyword>
<feature type="transmembrane region" description="Helical" evidence="8">
    <location>
        <begin position="13"/>
        <end position="33"/>
    </location>
</feature>
<proteinExistence type="predicted"/>
<feature type="modified residue" description="Phosphohistidine" evidence="5">
    <location>
        <position position="719"/>
    </location>
</feature>
<protein>
    <recommendedName>
        <fullName evidence="2">histidine kinase</fullName>
        <ecNumber evidence="2">2.7.13.3</ecNumber>
    </recommendedName>
</protein>
<dbReference type="PROSITE" id="PS50885">
    <property type="entry name" value="HAMP"/>
    <property type="match status" value="1"/>
</dbReference>
<dbReference type="Pfam" id="PF02518">
    <property type="entry name" value="HATPase_c"/>
    <property type="match status" value="1"/>
</dbReference>
<evidence type="ECO:0000256" key="4">
    <source>
        <dbReference type="ARBA" id="ARBA00022777"/>
    </source>
</evidence>
<evidence type="ECO:0000256" key="5">
    <source>
        <dbReference type="PROSITE-ProRule" id="PRU00110"/>
    </source>
</evidence>
<evidence type="ECO:0000256" key="2">
    <source>
        <dbReference type="ARBA" id="ARBA00012438"/>
    </source>
</evidence>
<reference evidence="13 14" key="1">
    <citation type="submission" date="2021-05" db="EMBL/GenBank/DDBJ databases">
        <title>Draft genomes of bacteria isolated from model marine particles.</title>
        <authorList>
            <person name="Datta M.S."/>
            <person name="Schwartzman J.A."/>
            <person name="Enke T.N."/>
            <person name="Saavedra J."/>
            <person name="Cermak N."/>
            <person name="Cordero O.X."/>
        </authorList>
    </citation>
    <scope>NUCLEOTIDE SEQUENCE [LARGE SCALE GENOMIC DNA]</scope>
    <source>
        <strain evidence="13 14">D2M19</strain>
    </source>
</reference>
<dbReference type="InterPro" id="IPR024478">
    <property type="entry name" value="HlyB_4HB_MCP"/>
</dbReference>
<evidence type="ECO:0000259" key="9">
    <source>
        <dbReference type="PROSITE" id="PS50109"/>
    </source>
</evidence>
<keyword evidence="8" id="KW-1133">Transmembrane helix</keyword>
<feature type="coiled-coil region" evidence="7">
    <location>
        <begin position="75"/>
        <end position="102"/>
    </location>
</feature>
<dbReference type="InterPro" id="IPR003594">
    <property type="entry name" value="HATPase_dom"/>
</dbReference>
<keyword evidence="3 6" id="KW-0597">Phosphoprotein</keyword>
<dbReference type="SMART" id="SM00387">
    <property type="entry name" value="HATPase_c"/>
    <property type="match status" value="1"/>
</dbReference>
<dbReference type="CDD" id="cd17546">
    <property type="entry name" value="REC_hyHK_CKI1_RcsC-like"/>
    <property type="match status" value="1"/>
</dbReference>
<dbReference type="SMART" id="SM00388">
    <property type="entry name" value="HisKA"/>
    <property type="match status" value="1"/>
</dbReference>
<comment type="caution">
    <text evidence="13">The sequence shown here is derived from an EMBL/GenBank/DDBJ whole genome shotgun (WGS) entry which is preliminary data.</text>
</comment>
<gene>
    <name evidence="13" type="ORF">KO508_11645</name>
</gene>
<dbReference type="CDD" id="cd16922">
    <property type="entry name" value="HATPase_EvgS-ArcB-TorS-like"/>
    <property type="match status" value="1"/>
</dbReference>
<dbReference type="PANTHER" id="PTHR45339">
    <property type="entry name" value="HYBRID SIGNAL TRANSDUCTION HISTIDINE KINASE J"/>
    <property type="match status" value="1"/>
</dbReference>